<evidence type="ECO:0008006" key="3">
    <source>
        <dbReference type="Google" id="ProtNLM"/>
    </source>
</evidence>
<dbReference type="Pfam" id="PF10824">
    <property type="entry name" value="T7SS_ESX_EspC"/>
    <property type="match status" value="1"/>
</dbReference>
<dbReference type="RefSeq" id="WP_163673338.1">
    <property type="nucleotide sequence ID" value="NZ_AP022570.1"/>
</dbReference>
<dbReference type="EMBL" id="AP022570">
    <property type="protein sequence ID" value="BBX50818.1"/>
    <property type="molecule type" value="Genomic_DNA"/>
</dbReference>
<keyword evidence="2" id="KW-1185">Reference proteome</keyword>
<dbReference type="GO" id="GO:0009306">
    <property type="term" value="P:protein secretion"/>
    <property type="evidence" value="ECO:0007669"/>
    <property type="project" value="InterPro"/>
</dbReference>
<reference evidence="1 2" key="1">
    <citation type="journal article" date="2019" name="Emerg. Microbes Infect.">
        <title>Comprehensive subspecies identification of 175 nontuberculous mycobacteria species based on 7547 genomic profiles.</title>
        <authorList>
            <person name="Matsumoto Y."/>
            <person name="Kinjo T."/>
            <person name="Motooka D."/>
            <person name="Nabeya D."/>
            <person name="Jung N."/>
            <person name="Uechi K."/>
            <person name="Horii T."/>
            <person name="Iida T."/>
            <person name="Fujita J."/>
            <person name="Nakamura S."/>
        </authorList>
    </citation>
    <scope>NUCLEOTIDE SEQUENCE [LARGE SCALE GENOMIC DNA]</scope>
    <source>
        <strain evidence="1 2">JCM 12603</strain>
    </source>
</reference>
<dbReference type="Proteomes" id="UP000466785">
    <property type="component" value="Chromosome"/>
</dbReference>
<name>A0A6N4V9W8_9MYCO</name>
<gene>
    <name evidence="1" type="ORF">MPOR_18440</name>
</gene>
<proteinExistence type="predicted"/>
<accession>A0A6N4V9W8</accession>
<dbReference type="AlphaFoldDB" id="A0A6N4V9W8"/>
<protein>
    <recommendedName>
        <fullName evidence="3">ESX-1 secretion-associated protein</fullName>
    </recommendedName>
</protein>
<evidence type="ECO:0000313" key="2">
    <source>
        <dbReference type="Proteomes" id="UP000466785"/>
    </source>
</evidence>
<evidence type="ECO:0000313" key="1">
    <source>
        <dbReference type="EMBL" id="BBX50818.1"/>
    </source>
</evidence>
<organism evidence="1 2">
    <name type="scientific">Mycolicibacterium poriferae</name>
    <dbReference type="NCBI Taxonomy" id="39694"/>
    <lineage>
        <taxon>Bacteria</taxon>
        <taxon>Bacillati</taxon>
        <taxon>Actinomycetota</taxon>
        <taxon>Actinomycetes</taxon>
        <taxon>Mycobacteriales</taxon>
        <taxon>Mycobacteriaceae</taxon>
        <taxon>Mycolicibacterium</taxon>
    </lineage>
</organism>
<dbReference type="InterPro" id="IPR022536">
    <property type="entry name" value="EspC"/>
</dbReference>
<dbReference type="KEGG" id="mpof:MPOR_18440"/>
<sequence length="101" mass="10358">MHVRLTADTDLIRAYGSASAGHADDLQAVAARLATVGTDASLFGPVGATFLARLNRAVVRETETLAGVCASLSGTHRAAHQAATDYHRADGDAGAQLLGGW</sequence>